<dbReference type="GO" id="GO:0004061">
    <property type="term" value="F:arylformamidase activity"/>
    <property type="evidence" value="ECO:0007669"/>
    <property type="project" value="InterPro"/>
</dbReference>
<evidence type="ECO:0000313" key="1">
    <source>
        <dbReference type="EMBL" id="MBB5018529.1"/>
    </source>
</evidence>
<dbReference type="InterPro" id="IPR037175">
    <property type="entry name" value="KFase_sf"/>
</dbReference>
<name>A0A840MN47_9PROT</name>
<dbReference type="SUPFAM" id="SSF102198">
    <property type="entry name" value="Putative cyclase"/>
    <property type="match status" value="1"/>
</dbReference>
<comment type="caution">
    <text evidence="1">The sequence shown here is derived from an EMBL/GenBank/DDBJ whole genome shotgun (WGS) entry which is preliminary data.</text>
</comment>
<keyword evidence="2" id="KW-1185">Reference proteome</keyword>
<dbReference type="AlphaFoldDB" id="A0A840MN47"/>
<dbReference type="GO" id="GO:0019441">
    <property type="term" value="P:L-tryptophan catabolic process to kynurenine"/>
    <property type="evidence" value="ECO:0007669"/>
    <property type="project" value="InterPro"/>
</dbReference>
<dbReference type="Gene3D" id="3.50.30.50">
    <property type="entry name" value="Putative cyclase"/>
    <property type="match status" value="2"/>
</dbReference>
<dbReference type="EMBL" id="JACHHY010000009">
    <property type="protein sequence ID" value="MBB5018529.1"/>
    <property type="molecule type" value="Genomic_DNA"/>
</dbReference>
<dbReference type="RefSeq" id="WP_184037942.1">
    <property type="nucleotide sequence ID" value="NZ_JACHHY010000009.1"/>
</dbReference>
<gene>
    <name evidence="1" type="ORF">HNQ59_001818</name>
</gene>
<organism evidence="1 2">
    <name type="scientific">Chitinivorax tropicus</name>
    <dbReference type="NCBI Taxonomy" id="714531"/>
    <lineage>
        <taxon>Bacteria</taxon>
        <taxon>Pseudomonadati</taxon>
        <taxon>Pseudomonadota</taxon>
        <taxon>Betaproteobacteria</taxon>
        <taxon>Chitinivorax</taxon>
    </lineage>
</organism>
<evidence type="ECO:0000313" key="2">
    <source>
        <dbReference type="Proteomes" id="UP000575898"/>
    </source>
</evidence>
<dbReference type="InterPro" id="IPR007325">
    <property type="entry name" value="KFase/CYL"/>
</dbReference>
<reference evidence="1 2" key="1">
    <citation type="submission" date="2020-08" db="EMBL/GenBank/DDBJ databases">
        <title>Genomic Encyclopedia of Type Strains, Phase IV (KMG-IV): sequencing the most valuable type-strain genomes for metagenomic binning, comparative biology and taxonomic classification.</title>
        <authorList>
            <person name="Goeker M."/>
        </authorList>
    </citation>
    <scope>NUCLEOTIDE SEQUENCE [LARGE SCALE GENOMIC DNA]</scope>
    <source>
        <strain evidence="1 2">DSM 27165</strain>
    </source>
</reference>
<dbReference type="Proteomes" id="UP000575898">
    <property type="component" value="Unassembled WGS sequence"/>
</dbReference>
<accession>A0A840MN47</accession>
<dbReference type="PANTHER" id="PTHR31118:SF12">
    <property type="entry name" value="CYCLASE-LIKE PROTEIN 2"/>
    <property type="match status" value="1"/>
</dbReference>
<sequence>MSWLDLTRPMDRDLPIYREAVYADPAFEVTPWCDVTEQGYCVTQLCMGTQTGTHIDAPRHFIPSGKTLEHVELDWLVGPYHWVEVGLHDVSVEYRAAGPHMLFIRFRPQARLSFEQFHALLAGPEPVWVLDGAPGIVGQDMFYFHRTLAAHGKFLVEDLQPDAAAKVGPGGELIAWPLRLVGTSGSPCRVAWRPA</sequence>
<protein>
    <submittedName>
        <fullName evidence="1">Kynurenine formamidase</fullName>
    </submittedName>
</protein>
<dbReference type="Pfam" id="PF04199">
    <property type="entry name" value="Cyclase"/>
    <property type="match status" value="1"/>
</dbReference>
<dbReference type="PANTHER" id="PTHR31118">
    <property type="entry name" value="CYCLASE-LIKE PROTEIN 2"/>
    <property type="match status" value="1"/>
</dbReference>
<proteinExistence type="predicted"/>